<dbReference type="EMBL" id="NVBO01000276">
    <property type="protein sequence ID" value="PFR92626.1"/>
    <property type="molecule type" value="Genomic_DNA"/>
</dbReference>
<evidence type="ECO:0000313" key="1">
    <source>
        <dbReference type="EMBL" id="PFR92626.1"/>
    </source>
</evidence>
<dbReference type="Proteomes" id="UP000226357">
    <property type="component" value="Unassembled WGS sequence"/>
</dbReference>
<name>A0AA44Q6X8_BACCE</name>
<reference evidence="1 2" key="1">
    <citation type="submission" date="2017-09" db="EMBL/GenBank/DDBJ databases">
        <title>Large-scale bioinformatics analysis of Bacillus genomes uncovers conserved roles of natural products in bacterial physiology.</title>
        <authorList>
            <consortium name="Agbiome Team Llc"/>
            <person name="Bleich R.M."/>
            <person name="Grubbs K.J."/>
            <person name="Santa Maria K.C."/>
            <person name="Allen S.E."/>
            <person name="Farag S."/>
            <person name="Shank E.A."/>
            <person name="Bowers A."/>
        </authorList>
    </citation>
    <scope>NUCLEOTIDE SEQUENCE [LARGE SCALE GENOMIC DNA]</scope>
    <source>
        <strain evidence="1 2">AFS067272</strain>
    </source>
</reference>
<accession>A0AA44Q6X8</accession>
<dbReference type="InterPro" id="IPR014710">
    <property type="entry name" value="RmlC-like_jellyroll"/>
</dbReference>
<dbReference type="InterPro" id="IPR011051">
    <property type="entry name" value="RmlC_Cupin_sf"/>
</dbReference>
<organism evidence="1 2">
    <name type="scientific">Bacillus cereus</name>
    <dbReference type="NCBI Taxonomy" id="1396"/>
    <lineage>
        <taxon>Bacteria</taxon>
        <taxon>Bacillati</taxon>
        <taxon>Bacillota</taxon>
        <taxon>Bacilli</taxon>
        <taxon>Bacillales</taxon>
        <taxon>Bacillaceae</taxon>
        <taxon>Bacillus</taxon>
        <taxon>Bacillus cereus group</taxon>
    </lineage>
</organism>
<dbReference type="SUPFAM" id="SSF51182">
    <property type="entry name" value="RmlC-like cupins"/>
    <property type="match status" value="1"/>
</dbReference>
<dbReference type="AlphaFoldDB" id="A0AA44Q6X8"/>
<evidence type="ECO:0000313" key="2">
    <source>
        <dbReference type="Proteomes" id="UP000226357"/>
    </source>
</evidence>
<gene>
    <name evidence="1" type="ORF">COK38_22375</name>
</gene>
<comment type="caution">
    <text evidence="1">The sequence shown here is derived from an EMBL/GenBank/DDBJ whole genome shotgun (WGS) entry which is preliminary data.</text>
</comment>
<sequence>MEGNCSFSLENEIFSLWASSTSNVTIVKIPPEKSIKIGKDDDLVILYIMSGNIHLEEDILGEGDMIILRKQKGYKIYTSKGCKLYIYSDKH</sequence>
<proteinExistence type="predicted"/>
<dbReference type="RefSeq" id="WP_098523714.1">
    <property type="nucleotide sequence ID" value="NZ_NUYJ01000136.1"/>
</dbReference>
<protein>
    <submittedName>
        <fullName evidence="1">Uncharacterized protein</fullName>
    </submittedName>
</protein>
<dbReference type="Gene3D" id="2.60.120.10">
    <property type="entry name" value="Jelly Rolls"/>
    <property type="match status" value="1"/>
</dbReference>